<dbReference type="AlphaFoldDB" id="A0A3D8RQB4"/>
<feature type="domain" description="Peptide N-acetyl-beta-D-glucosaminyl asparaginase amidase A N-terminal" evidence="2">
    <location>
        <begin position="107"/>
        <end position="435"/>
    </location>
</feature>
<comment type="caution">
    <text evidence="3">The sequence shown here is derived from an EMBL/GenBank/DDBJ whole genome shotgun (WGS) entry which is preliminary data.</text>
</comment>
<evidence type="ECO:0000256" key="1">
    <source>
        <dbReference type="SAM" id="SignalP"/>
    </source>
</evidence>
<dbReference type="InterPro" id="IPR021102">
    <property type="entry name" value="PNGase_A"/>
</dbReference>
<evidence type="ECO:0000259" key="2">
    <source>
        <dbReference type="Pfam" id="PF12222"/>
    </source>
</evidence>
<dbReference type="Pfam" id="PF25156">
    <property type="entry name" value="PNGase_A_C"/>
    <property type="match status" value="1"/>
</dbReference>
<keyword evidence="4" id="KW-1185">Reference proteome</keyword>
<dbReference type="InterPro" id="IPR056948">
    <property type="entry name" value="PNGaseA_N"/>
</dbReference>
<feature type="signal peptide" evidence="1">
    <location>
        <begin position="1"/>
        <end position="20"/>
    </location>
</feature>
<feature type="chain" id="PRO_5017805438" description="Peptide N-acetyl-beta-D-glucosaminyl asparaginase amidase A N-terminal domain-containing protein" evidence="1">
    <location>
        <begin position="21"/>
        <end position="710"/>
    </location>
</feature>
<dbReference type="Pfam" id="PF12222">
    <property type="entry name" value="PNGaseA"/>
    <property type="match status" value="1"/>
</dbReference>
<organism evidence="3 4">
    <name type="scientific">Coleophoma crateriformis</name>
    <dbReference type="NCBI Taxonomy" id="565419"/>
    <lineage>
        <taxon>Eukaryota</taxon>
        <taxon>Fungi</taxon>
        <taxon>Dikarya</taxon>
        <taxon>Ascomycota</taxon>
        <taxon>Pezizomycotina</taxon>
        <taxon>Leotiomycetes</taxon>
        <taxon>Helotiales</taxon>
        <taxon>Dermateaceae</taxon>
        <taxon>Coleophoma</taxon>
    </lineage>
</organism>
<proteinExistence type="predicted"/>
<gene>
    <name evidence="3" type="ORF">BP5796_06895</name>
</gene>
<name>A0A3D8RQB4_9HELO</name>
<dbReference type="OrthoDB" id="1612078at2759"/>
<evidence type="ECO:0000313" key="4">
    <source>
        <dbReference type="Proteomes" id="UP000256328"/>
    </source>
</evidence>
<dbReference type="PANTHER" id="PTHR31104">
    <property type="entry name" value="PEPTIDE-N4-(N-ACETYL-BETA-GLUCOSAMINYL)ASPARAGINE AMIDASE A PROTEIN"/>
    <property type="match status" value="1"/>
</dbReference>
<dbReference type="EMBL" id="PDLN01000009">
    <property type="protein sequence ID" value="RDW76074.1"/>
    <property type="molecule type" value="Genomic_DNA"/>
</dbReference>
<sequence>MQARHLILLLASCSCVGVVALFISRSTAALSYLQFQDCSAPNSDLEDTWWVDMLSATLTMRSFLLQGLFSAYVLAGMAVQRAPYPIQDRQAVSPSQPLVDFQVYEPVLTPSGSSNEYGCIYTKTLMEHQFASSYGIPFVGNYTPPPCSFNRVTMNFTVSSVGRQYDRLAMMYLGDVEVFRTSTAEPSTNLSIVYTYTKEMQQYNALWKTDQKIIFELDNIYDSTYTGAWNTTLTATFFTIPDSPAVADQILPISSLSSGSDSASAFSIPGVNASVSYVLPKNINRAVVSLEACGQSAEEFWYTNVPTSTVDTFAATAGSYYGGGPWREVQLLIDGQIAGVSWPFPIVFTGGIVPGFWRPMVAIDAFDLRQHEIDITPWLGQLLDGESHTFEIRVASLNDDGNGHVTVIDTTNSYWIVTGTIFLFLDAEGSVTTGTKPVITAPEPVFGFSSSVSEVSGVNDSLTYEVSATRQISVSAIIRSANSSHNASWSQTLSYYNYDAITAEGFDQYTLQTTNGKDVSTSGYSNIYSYPMNVNSSYSQTSTALGINGSIVHGLDFEVYGPSVFPSGIQVLNDTAPSYFNLGGDQTPQSIQVSSSLPKFSGAVLSTTQSSVAEYYSSTNNSYSFGTTSQDFSFGGVEVREPGSTYELYSRHVKAVNNTIAYDDQTLVGETFSIGTTNHGATTKMDNAHWKAYSVKAILGKGEGPPKIGS</sequence>
<dbReference type="PROSITE" id="PS51257">
    <property type="entry name" value="PROKAR_LIPOPROTEIN"/>
    <property type="match status" value="1"/>
</dbReference>
<dbReference type="Proteomes" id="UP000256328">
    <property type="component" value="Unassembled WGS sequence"/>
</dbReference>
<protein>
    <recommendedName>
        <fullName evidence="2">Peptide N-acetyl-beta-D-glucosaminyl asparaginase amidase A N-terminal domain-containing protein</fullName>
    </recommendedName>
</protein>
<reference evidence="3 4" key="1">
    <citation type="journal article" date="2018" name="IMA Fungus">
        <title>IMA Genome-F 9: Draft genome sequence of Annulohypoxylon stygium, Aspergillus mulundensis, Berkeleyomyces basicola (syn. Thielaviopsis basicola), Ceratocystis smalleyi, two Cercospora beticola strains, Coleophoma cylindrospora, Fusarium fracticaudum, Phialophora cf. hyalina, and Morchella septimelata.</title>
        <authorList>
            <person name="Wingfield B.D."/>
            <person name="Bills G.F."/>
            <person name="Dong Y."/>
            <person name="Huang W."/>
            <person name="Nel W.J."/>
            <person name="Swalarsk-Parry B.S."/>
            <person name="Vaghefi N."/>
            <person name="Wilken P.M."/>
            <person name="An Z."/>
            <person name="de Beer Z.W."/>
            <person name="De Vos L."/>
            <person name="Chen L."/>
            <person name="Duong T.A."/>
            <person name="Gao Y."/>
            <person name="Hammerbacher A."/>
            <person name="Kikkert J.R."/>
            <person name="Li Y."/>
            <person name="Li H."/>
            <person name="Li K."/>
            <person name="Li Q."/>
            <person name="Liu X."/>
            <person name="Ma X."/>
            <person name="Naidoo K."/>
            <person name="Pethybridge S.J."/>
            <person name="Sun J."/>
            <person name="Steenkamp E.T."/>
            <person name="van der Nest M.A."/>
            <person name="van Wyk S."/>
            <person name="Wingfield M.J."/>
            <person name="Xiong C."/>
            <person name="Yue Q."/>
            <person name="Zhang X."/>
        </authorList>
    </citation>
    <scope>NUCLEOTIDE SEQUENCE [LARGE SCALE GENOMIC DNA]</scope>
    <source>
        <strain evidence="3 4">BP5796</strain>
    </source>
</reference>
<accession>A0A3D8RQB4</accession>
<keyword evidence="1" id="KW-0732">Signal</keyword>
<evidence type="ECO:0000313" key="3">
    <source>
        <dbReference type="EMBL" id="RDW76074.1"/>
    </source>
</evidence>